<feature type="domain" description="Transglycosylase SLT" evidence="2">
    <location>
        <begin position="216"/>
        <end position="308"/>
    </location>
</feature>
<proteinExistence type="predicted"/>
<dbReference type="Proteomes" id="UP000030700">
    <property type="component" value="Unassembled WGS sequence"/>
</dbReference>
<feature type="transmembrane region" description="Helical" evidence="1">
    <location>
        <begin position="36"/>
        <end position="55"/>
    </location>
</feature>
<dbReference type="SUPFAM" id="SSF53955">
    <property type="entry name" value="Lysozyme-like"/>
    <property type="match status" value="1"/>
</dbReference>
<protein>
    <submittedName>
        <fullName evidence="3">Lytic transglycosylase catalytic</fullName>
    </submittedName>
</protein>
<keyword evidence="1" id="KW-0472">Membrane</keyword>
<keyword evidence="1" id="KW-0812">Transmembrane</keyword>
<dbReference type="CDD" id="cd16894">
    <property type="entry name" value="MltD-like"/>
    <property type="match status" value="1"/>
</dbReference>
<dbReference type="AlphaFoldDB" id="A0A081BQ67"/>
<evidence type="ECO:0000313" key="3">
    <source>
        <dbReference type="EMBL" id="GAK52533.1"/>
    </source>
</evidence>
<dbReference type="EMBL" id="DF820458">
    <property type="protein sequence ID" value="GAK52533.1"/>
    <property type="molecule type" value="Genomic_DNA"/>
</dbReference>
<sequence length="435" mass="50491">MWHIKQIGIACLAWALKFACPWYLRELLSRYVAQPMLLAAFMVSVVIFGLCLPISRSSFYLVSLPRKIYQFDAPDEFDTTFPVPKELQYHVAFWKAVFSQYSRHQVLLHDSWYPQIVYEVIDLKSSQGLSTLLLKYRRILVSLHQKETSHRLGILTQEEARVYALFREISEPDRFEKAAYRLRIQCGQRESFLKAIQLSGVYQKRFDEIFQQYGLPTDLTRIPFVESYFNHRAYSYAGAAGIWQFMPATARMYGLRVNAKVDERYDPFKSAESAAQLLKANYELFGSWPLAITAYNHGPAGLLNAIEQLDTTDLGEITRKYKSERFGFFSRNYYAQFLAAAQIMLNYKDYFGEVERFAPLRYDVVTLTQSVYLDDLVSGLQIPKDELLALNRDLKHAIIQSKTPLPKNFVLKLPPGKKAVFLAQREQRTNRHSPE</sequence>
<accession>A0A081BQ67</accession>
<dbReference type="PANTHER" id="PTHR37423:SF2">
    <property type="entry name" value="MEMBRANE-BOUND LYTIC MUREIN TRANSGLYCOSYLASE C"/>
    <property type="match status" value="1"/>
</dbReference>
<name>A0A081BQ67_9BACT</name>
<evidence type="ECO:0000313" key="4">
    <source>
        <dbReference type="Proteomes" id="UP000030700"/>
    </source>
</evidence>
<dbReference type="PANTHER" id="PTHR37423">
    <property type="entry name" value="SOLUBLE LYTIC MUREIN TRANSGLYCOSYLASE-RELATED"/>
    <property type="match status" value="1"/>
</dbReference>
<evidence type="ECO:0000256" key="1">
    <source>
        <dbReference type="SAM" id="Phobius"/>
    </source>
</evidence>
<keyword evidence="4" id="KW-1185">Reference proteome</keyword>
<dbReference type="Gene3D" id="1.10.530.10">
    <property type="match status" value="1"/>
</dbReference>
<evidence type="ECO:0000259" key="2">
    <source>
        <dbReference type="Pfam" id="PF01464"/>
    </source>
</evidence>
<dbReference type="HOGENOM" id="CLU_027327_1_0_0"/>
<reference evidence="3" key="1">
    <citation type="journal article" date="2015" name="PeerJ">
        <title>First genomic representation of candidate bacterial phylum KSB3 points to enhanced environmental sensing as a trigger of wastewater bulking.</title>
        <authorList>
            <person name="Sekiguchi Y."/>
            <person name="Ohashi A."/>
            <person name="Parks D.H."/>
            <person name="Yamauchi T."/>
            <person name="Tyson G.W."/>
            <person name="Hugenholtz P."/>
        </authorList>
    </citation>
    <scope>NUCLEOTIDE SEQUENCE [LARGE SCALE GENOMIC DNA]</scope>
</reference>
<dbReference type="Pfam" id="PF01464">
    <property type="entry name" value="SLT"/>
    <property type="match status" value="1"/>
</dbReference>
<gene>
    <name evidence="3" type="ORF">U14_03784</name>
</gene>
<dbReference type="InterPro" id="IPR023346">
    <property type="entry name" value="Lysozyme-like_dom_sf"/>
</dbReference>
<dbReference type="InterPro" id="IPR008258">
    <property type="entry name" value="Transglycosylase_SLT_dom_1"/>
</dbReference>
<organism evidence="3">
    <name type="scientific">Candidatus Moduliflexus flocculans</name>
    <dbReference type="NCBI Taxonomy" id="1499966"/>
    <lineage>
        <taxon>Bacteria</taxon>
        <taxon>Candidatus Moduliflexota</taxon>
        <taxon>Candidatus Moduliflexia</taxon>
        <taxon>Candidatus Moduliflexales</taxon>
        <taxon>Candidatus Moduliflexaceae</taxon>
    </lineage>
</organism>
<keyword evidence="1" id="KW-1133">Transmembrane helix</keyword>
<dbReference type="STRING" id="1499966.U14_03784"/>